<dbReference type="CDD" id="cd00995">
    <property type="entry name" value="PBP2_NikA_DppA_OppA_like"/>
    <property type="match status" value="1"/>
</dbReference>
<dbReference type="SUPFAM" id="SSF53850">
    <property type="entry name" value="Periplasmic binding protein-like II"/>
    <property type="match status" value="1"/>
</dbReference>
<dbReference type="Gene3D" id="3.40.190.10">
    <property type="entry name" value="Periplasmic binding protein-like II"/>
    <property type="match status" value="1"/>
</dbReference>
<evidence type="ECO:0000256" key="4">
    <source>
        <dbReference type="SAM" id="Phobius"/>
    </source>
</evidence>
<accession>A0A1F7GXK0</accession>
<dbReference type="Gene3D" id="3.90.76.10">
    <property type="entry name" value="Dipeptide-binding Protein, Domain 1"/>
    <property type="match status" value="1"/>
</dbReference>
<feature type="domain" description="Solute-binding protein family 5" evidence="5">
    <location>
        <begin position="89"/>
        <end position="394"/>
    </location>
</feature>
<dbReference type="InterPro" id="IPR030678">
    <property type="entry name" value="Peptide/Ni-bd"/>
</dbReference>
<dbReference type="AlphaFoldDB" id="A0A1F7GXK0"/>
<evidence type="ECO:0000256" key="3">
    <source>
        <dbReference type="ARBA" id="ARBA00022729"/>
    </source>
</evidence>
<protein>
    <recommendedName>
        <fullName evidence="5">Solute-binding protein family 5 domain-containing protein</fullName>
    </recommendedName>
</protein>
<feature type="transmembrane region" description="Helical" evidence="4">
    <location>
        <begin position="25"/>
        <end position="47"/>
    </location>
</feature>
<dbReference type="GO" id="GO:0043190">
    <property type="term" value="C:ATP-binding cassette (ABC) transporter complex"/>
    <property type="evidence" value="ECO:0007669"/>
    <property type="project" value="InterPro"/>
</dbReference>
<sequence length="452" mass="52907">MSSLYRKLRHYYWLLSVFSKKNAKFLTISFIAGFFLIFVFINIFPLFNSLFFQKTDVIGIVGTYNLQNIPDEVKQEISNPLVTVDQNGEIRPVLANSWEILNNGKTYRFHLKADLYWTDKKKFTAHDIEYNFQDVAVQVVDDYTLDFVLSQPLIIFPIYLTKPVVKQPLIGIGSGYTVQSYKLDKNVVTSIHLTPNKENLPLKTYRFYQTEDDLITAYKKGEITFFRTSNRNIADVFSNWKNTEIKRDIDYTQILTLFLNTQSSILQERDARKSLAYTIGSFNESGVPAKSPIPPTSWAYLEDVREYTRNEERARSLIEDTLKESTASSKLTLYTFFDYVDVAEELKKNFEEIGLDITLKVVSYIPDKFDMLLTVWNPPVDPDQYFFWHSTQTQTNLTKLNNVKIDKLLEDGRRVVNVKQRKNIYNDFQKTILEEVPAIFIYHPYLYTVSRR</sequence>
<evidence type="ECO:0000259" key="5">
    <source>
        <dbReference type="Pfam" id="PF00496"/>
    </source>
</evidence>
<evidence type="ECO:0000256" key="1">
    <source>
        <dbReference type="ARBA" id="ARBA00005695"/>
    </source>
</evidence>
<evidence type="ECO:0000256" key="2">
    <source>
        <dbReference type="ARBA" id="ARBA00022448"/>
    </source>
</evidence>
<keyword evidence="2" id="KW-0813">Transport</keyword>
<dbReference type="PIRSF" id="PIRSF002741">
    <property type="entry name" value="MppA"/>
    <property type="match status" value="1"/>
</dbReference>
<organism evidence="6 7">
    <name type="scientific">Candidatus Roizmanbacteria bacterium RIFCSPHIGHO2_02_FULL_37_24</name>
    <dbReference type="NCBI Taxonomy" id="1802037"/>
    <lineage>
        <taxon>Bacteria</taxon>
        <taxon>Candidatus Roizmaniibacteriota</taxon>
    </lineage>
</organism>
<name>A0A1F7GXK0_9BACT</name>
<reference evidence="6 7" key="1">
    <citation type="journal article" date="2016" name="Nat. Commun.">
        <title>Thousands of microbial genomes shed light on interconnected biogeochemical processes in an aquifer system.</title>
        <authorList>
            <person name="Anantharaman K."/>
            <person name="Brown C.T."/>
            <person name="Hug L.A."/>
            <person name="Sharon I."/>
            <person name="Castelle C.J."/>
            <person name="Probst A.J."/>
            <person name="Thomas B.C."/>
            <person name="Singh A."/>
            <person name="Wilkins M.J."/>
            <person name="Karaoz U."/>
            <person name="Brodie E.L."/>
            <person name="Williams K.H."/>
            <person name="Hubbard S.S."/>
            <person name="Banfield J.F."/>
        </authorList>
    </citation>
    <scope>NUCLEOTIDE SEQUENCE [LARGE SCALE GENOMIC DNA]</scope>
</reference>
<dbReference type="Pfam" id="PF00496">
    <property type="entry name" value="SBP_bac_5"/>
    <property type="match status" value="1"/>
</dbReference>
<comment type="similarity">
    <text evidence="1">Belongs to the bacterial solute-binding protein 5 family.</text>
</comment>
<gene>
    <name evidence="6" type="ORF">A3C24_00090</name>
</gene>
<keyword evidence="4" id="KW-1133">Transmembrane helix</keyword>
<comment type="caution">
    <text evidence="6">The sequence shown here is derived from an EMBL/GenBank/DDBJ whole genome shotgun (WGS) entry which is preliminary data.</text>
</comment>
<dbReference type="Gene3D" id="3.10.105.10">
    <property type="entry name" value="Dipeptide-binding Protein, Domain 3"/>
    <property type="match status" value="1"/>
</dbReference>
<dbReference type="InterPro" id="IPR000914">
    <property type="entry name" value="SBP_5_dom"/>
</dbReference>
<dbReference type="EMBL" id="MFZM01000019">
    <property type="protein sequence ID" value="OGK23573.1"/>
    <property type="molecule type" value="Genomic_DNA"/>
</dbReference>
<evidence type="ECO:0000313" key="6">
    <source>
        <dbReference type="EMBL" id="OGK23573.1"/>
    </source>
</evidence>
<dbReference type="GO" id="GO:0042597">
    <property type="term" value="C:periplasmic space"/>
    <property type="evidence" value="ECO:0007669"/>
    <property type="project" value="UniProtKB-ARBA"/>
</dbReference>
<dbReference type="PANTHER" id="PTHR30290:SF9">
    <property type="entry name" value="OLIGOPEPTIDE-BINDING PROTEIN APPA"/>
    <property type="match status" value="1"/>
</dbReference>
<keyword evidence="4" id="KW-0812">Transmembrane</keyword>
<keyword evidence="4" id="KW-0472">Membrane</keyword>
<dbReference type="InterPro" id="IPR039424">
    <property type="entry name" value="SBP_5"/>
</dbReference>
<proteinExistence type="inferred from homology"/>
<keyword evidence="3" id="KW-0732">Signal</keyword>
<dbReference type="GO" id="GO:0015833">
    <property type="term" value="P:peptide transport"/>
    <property type="evidence" value="ECO:0007669"/>
    <property type="project" value="TreeGrafter"/>
</dbReference>
<dbReference type="GO" id="GO:1904680">
    <property type="term" value="F:peptide transmembrane transporter activity"/>
    <property type="evidence" value="ECO:0007669"/>
    <property type="project" value="TreeGrafter"/>
</dbReference>
<dbReference type="Proteomes" id="UP000177159">
    <property type="component" value="Unassembled WGS sequence"/>
</dbReference>
<evidence type="ECO:0000313" key="7">
    <source>
        <dbReference type="Proteomes" id="UP000177159"/>
    </source>
</evidence>
<dbReference type="PANTHER" id="PTHR30290">
    <property type="entry name" value="PERIPLASMIC BINDING COMPONENT OF ABC TRANSPORTER"/>
    <property type="match status" value="1"/>
</dbReference>